<comment type="function">
    <text evidence="1">Transcriptional activator that specifically binds 5'-GATA-3' or 5'-GAT-3' motifs within gene promoters.</text>
</comment>
<evidence type="ECO:0000256" key="10">
    <source>
        <dbReference type="ARBA" id="ARBA00023163"/>
    </source>
</evidence>
<reference evidence="18 19" key="1">
    <citation type="submission" date="2020-04" db="EMBL/GenBank/DDBJ databases">
        <title>Plant Genome Project.</title>
        <authorList>
            <person name="Zhang R.-G."/>
        </authorList>
    </citation>
    <scope>NUCLEOTIDE SEQUENCE [LARGE SCALE GENOMIC DNA]</scope>
    <source>
        <strain evidence="18">YNK0</strain>
        <tissue evidence="18">Leaf</tissue>
    </source>
</reference>
<dbReference type="InterPro" id="IPR010402">
    <property type="entry name" value="CCT_domain"/>
</dbReference>
<dbReference type="Gene3D" id="3.30.50.10">
    <property type="entry name" value="Erythroid Transcription Factor GATA-1, subunit A"/>
    <property type="match status" value="1"/>
</dbReference>
<dbReference type="PROSITE" id="PS51017">
    <property type="entry name" value="CCT"/>
    <property type="match status" value="1"/>
</dbReference>
<keyword evidence="6" id="KW-0862">Zinc</keyword>
<dbReference type="SMART" id="SM00979">
    <property type="entry name" value="TIFY"/>
    <property type="match status" value="1"/>
</dbReference>
<evidence type="ECO:0000313" key="18">
    <source>
        <dbReference type="EMBL" id="KAF8411350.1"/>
    </source>
</evidence>
<evidence type="ECO:0008006" key="20">
    <source>
        <dbReference type="Google" id="ProtNLM"/>
    </source>
</evidence>
<dbReference type="Pfam" id="PF00320">
    <property type="entry name" value="GATA"/>
    <property type="match status" value="1"/>
</dbReference>
<keyword evidence="19" id="KW-1185">Reference proteome</keyword>
<dbReference type="OrthoDB" id="2162994at2759"/>
<evidence type="ECO:0000256" key="1">
    <source>
        <dbReference type="ARBA" id="ARBA00002206"/>
    </source>
</evidence>
<comment type="subcellular location">
    <subcellularLocation>
        <location evidence="2 13">Nucleus</location>
    </subcellularLocation>
</comment>
<feature type="domain" description="GATA-type" evidence="15">
    <location>
        <begin position="216"/>
        <end position="267"/>
    </location>
</feature>
<dbReference type="InterPro" id="IPR045280">
    <property type="entry name" value="TIFY-like"/>
</dbReference>
<evidence type="ECO:0000256" key="4">
    <source>
        <dbReference type="ARBA" id="ARBA00022723"/>
    </source>
</evidence>
<dbReference type="CDD" id="cd00202">
    <property type="entry name" value="ZnF_GATA"/>
    <property type="match status" value="1"/>
</dbReference>
<organism evidence="18 19">
    <name type="scientific">Tetracentron sinense</name>
    <name type="common">Spur-leaf</name>
    <dbReference type="NCBI Taxonomy" id="13715"/>
    <lineage>
        <taxon>Eukaryota</taxon>
        <taxon>Viridiplantae</taxon>
        <taxon>Streptophyta</taxon>
        <taxon>Embryophyta</taxon>
        <taxon>Tracheophyta</taxon>
        <taxon>Spermatophyta</taxon>
        <taxon>Magnoliopsida</taxon>
        <taxon>Trochodendrales</taxon>
        <taxon>Trochodendraceae</taxon>
        <taxon>Tetracentron</taxon>
    </lineage>
</organism>
<dbReference type="PROSITE" id="PS00344">
    <property type="entry name" value="GATA_ZN_FINGER_1"/>
    <property type="match status" value="1"/>
</dbReference>
<evidence type="ECO:0000256" key="2">
    <source>
        <dbReference type="ARBA" id="ARBA00004123"/>
    </source>
</evidence>
<dbReference type="PANTHER" id="PTHR46125:SF20">
    <property type="entry name" value="GATA TRANSCRIPTION FACTOR 25"/>
    <property type="match status" value="1"/>
</dbReference>
<keyword evidence="9" id="KW-0010">Activator</keyword>
<evidence type="ECO:0000256" key="8">
    <source>
        <dbReference type="ARBA" id="ARBA00023125"/>
    </source>
</evidence>
<evidence type="ECO:0000256" key="9">
    <source>
        <dbReference type="ARBA" id="ARBA00023159"/>
    </source>
</evidence>
<feature type="domain" description="CCT" evidence="16">
    <location>
        <begin position="143"/>
        <end position="185"/>
    </location>
</feature>
<dbReference type="PROSITE" id="PS50114">
    <property type="entry name" value="GATA_ZN_FINGER_2"/>
    <property type="match status" value="1"/>
</dbReference>
<dbReference type="InterPro" id="IPR010399">
    <property type="entry name" value="Tify_dom"/>
</dbReference>
<comment type="similarity">
    <text evidence="3">Belongs to the type IV zinc-finger family. Class C subfamily.</text>
</comment>
<keyword evidence="10" id="KW-0804">Transcription</keyword>
<gene>
    <name evidence="18" type="ORF">HHK36_003897</name>
</gene>
<dbReference type="EMBL" id="JABCRI010000002">
    <property type="protein sequence ID" value="KAF8411350.1"/>
    <property type="molecule type" value="Genomic_DNA"/>
</dbReference>
<feature type="compositionally biased region" description="Polar residues" evidence="14">
    <location>
        <begin position="295"/>
        <end position="307"/>
    </location>
</feature>
<dbReference type="PROSITE" id="PS51320">
    <property type="entry name" value="TIFY"/>
    <property type="match status" value="1"/>
</dbReference>
<protein>
    <recommendedName>
        <fullName evidence="20">GATA transcription factor 24-like</fullName>
    </recommendedName>
</protein>
<name>A0A834ZPW4_TETSI</name>
<comment type="caution">
    <text evidence="18">The sequence shown here is derived from an EMBL/GenBank/DDBJ whole genome shotgun (WGS) entry which is preliminary data.</text>
</comment>
<dbReference type="Proteomes" id="UP000655225">
    <property type="component" value="Unassembled WGS sequence"/>
</dbReference>
<dbReference type="AlphaFoldDB" id="A0A834ZPW4"/>
<dbReference type="SUPFAM" id="SSF57716">
    <property type="entry name" value="Glucocorticoid receptor-like (DNA-binding domain)"/>
    <property type="match status" value="1"/>
</dbReference>
<keyword evidence="5 12" id="KW-0863">Zinc-finger</keyword>
<evidence type="ECO:0000313" key="19">
    <source>
        <dbReference type="Proteomes" id="UP000655225"/>
    </source>
</evidence>
<dbReference type="Pfam" id="PF06200">
    <property type="entry name" value="tify"/>
    <property type="match status" value="1"/>
</dbReference>
<dbReference type="GO" id="GO:0043565">
    <property type="term" value="F:sequence-specific DNA binding"/>
    <property type="evidence" value="ECO:0007669"/>
    <property type="project" value="InterPro"/>
</dbReference>
<dbReference type="GO" id="GO:0006355">
    <property type="term" value="P:regulation of DNA-templated transcription"/>
    <property type="evidence" value="ECO:0007669"/>
    <property type="project" value="InterPro"/>
</dbReference>
<accession>A0A834ZPW4</accession>
<evidence type="ECO:0000256" key="3">
    <source>
        <dbReference type="ARBA" id="ARBA00007722"/>
    </source>
</evidence>
<evidence type="ECO:0000256" key="5">
    <source>
        <dbReference type="ARBA" id="ARBA00022771"/>
    </source>
</evidence>
<feature type="domain" description="Tify" evidence="17">
    <location>
        <begin position="77"/>
        <end position="112"/>
    </location>
</feature>
<evidence type="ECO:0000256" key="6">
    <source>
        <dbReference type="ARBA" id="ARBA00022833"/>
    </source>
</evidence>
<keyword evidence="4" id="KW-0479">Metal-binding</keyword>
<feature type="region of interest" description="Disordered" evidence="14">
    <location>
        <begin position="295"/>
        <end position="314"/>
    </location>
</feature>
<evidence type="ECO:0000256" key="14">
    <source>
        <dbReference type="SAM" id="MobiDB-lite"/>
    </source>
</evidence>
<dbReference type="InterPro" id="IPR013088">
    <property type="entry name" value="Znf_NHR/GATA"/>
</dbReference>
<dbReference type="PANTHER" id="PTHR46125">
    <property type="entry name" value="GATA TRANSCRIPTION FACTOR 28"/>
    <property type="match status" value="1"/>
</dbReference>
<dbReference type="Pfam" id="PF06203">
    <property type="entry name" value="CCT"/>
    <property type="match status" value="1"/>
</dbReference>
<proteinExistence type="inferred from homology"/>
<dbReference type="GO" id="GO:0005634">
    <property type="term" value="C:nucleus"/>
    <property type="evidence" value="ECO:0007669"/>
    <property type="project" value="UniProtKB-SubCell"/>
</dbReference>
<keyword evidence="7" id="KW-0805">Transcription regulation</keyword>
<evidence type="ECO:0000256" key="11">
    <source>
        <dbReference type="ARBA" id="ARBA00023242"/>
    </source>
</evidence>
<dbReference type="OMA" id="DCSAMAM"/>
<evidence type="ECO:0000256" key="7">
    <source>
        <dbReference type="ARBA" id="ARBA00023015"/>
    </source>
</evidence>
<evidence type="ECO:0000256" key="13">
    <source>
        <dbReference type="PROSITE-ProRule" id="PRU00357"/>
    </source>
</evidence>
<evidence type="ECO:0000256" key="12">
    <source>
        <dbReference type="PROSITE-ProRule" id="PRU00094"/>
    </source>
</evidence>
<dbReference type="GO" id="GO:0008270">
    <property type="term" value="F:zinc ion binding"/>
    <property type="evidence" value="ECO:0007669"/>
    <property type="project" value="UniProtKB-KW"/>
</dbReference>
<evidence type="ECO:0000259" key="16">
    <source>
        <dbReference type="PROSITE" id="PS51017"/>
    </source>
</evidence>
<dbReference type="SMART" id="SM00401">
    <property type="entry name" value="ZnF_GATA"/>
    <property type="match status" value="1"/>
</dbReference>
<evidence type="ECO:0000259" key="17">
    <source>
        <dbReference type="PROSITE" id="PS51320"/>
    </source>
</evidence>
<evidence type="ECO:0000259" key="15">
    <source>
        <dbReference type="PROSITE" id="PS50114"/>
    </source>
</evidence>
<feature type="region of interest" description="Disordered" evidence="14">
    <location>
        <begin position="21"/>
        <end position="47"/>
    </location>
</feature>
<sequence length="314" mass="34208">MAETNHQASMYGHAQASMKIPSQIDDDDDGPGSESIDNPHTRYEDGGVDCSAMAMDVVEDVPSNSMYVSGANVALLREESMDQLTLSFQGQVYVFDTVSSEKVEAVLLLLGGYEIPSRAPAMGLIQNQMGLSEFPRWLNQPQRAASLIRFRKKRKERCFDKKIRYDVRQEVALRMQRKKGQFTSSKASSEVVESASSSWNDIQGSGQDDSLQETLCTHCGNSSNSTPMMRRGPSGPRTLCNACGLMWANKGILRDLSKTSTLSVKPTIQDPSFNATEQTESNGEVQFNVGITSQAPSNVATSSNGNNLAGAAEQ</sequence>
<keyword evidence="8" id="KW-0238">DNA-binding</keyword>
<keyword evidence="11 13" id="KW-0539">Nucleus</keyword>
<dbReference type="InterPro" id="IPR000679">
    <property type="entry name" value="Znf_GATA"/>
</dbReference>